<evidence type="ECO:0000313" key="3">
    <source>
        <dbReference type="Proteomes" id="UP000194800"/>
    </source>
</evidence>
<dbReference type="GeneID" id="29848906"/>
<dbReference type="Proteomes" id="UP000194800">
    <property type="component" value="Unassembled WGS sequence"/>
</dbReference>
<dbReference type="HOGENOM" id="CLU_048238_2_0_6"/>
<keyword evidence="3" id="KW-1185">Reference proteome</keyword>
<dbReference type="OrthoDB" id="1523296at2"/>
<dbReference type="EMBL" id="NARP01000010">
    <property type="protein sequence ID" value="OTQ00277.1"/>
    <property type="molecule type" value="Genomic_DNA"/>
</dbReference>
<proteinExistence type="predicted"/>
<sequence length="347" mass="39239">METEQNIESSALMQELEKVLPKMNFYRFCQLLEQLYAKEPILGRSETPTGDPLRFAPSVDMSFPASELQYIERSPYLNRPATVRTRFLGLYGVDAVLPFGLLHNIIRREENYHAMTDFLDIFNHRFITQFYRIWLKYHYPACFLSGGKDSISQCLLGLTGLIIKGTSEQIGSPASRFLALLGLVTQKTRTAEGIAGLTRVIVNDAKVEITEFYPTWHSIENPAQVGGKTNKIGLDGSAVLGSRLRECNQTIHIAITPQHEDQIIDLLPDGQLYKDLMALIRAYLGYQVDAKITLYIKRNFLPRSQLISKNCRLGQTASLTKMTENSEYIEDKVAVNLGHYCGIDYTA</sequence>
<dbReference type="NCBIfam" id="TIGR03347">
    <property type="entry name" value="VI_chp_1"/>
    <property type="match status" value="1"/>
</dbReference>
<name>X2H208_9GAMM</name>
<evidence type="ECO:0000313" key="4">
    <source>
        <dbReference type="Proteomes" id="UP000194977"/>
    </source>
</evidence>
<comment type="caution">
    <text evidence="1">The sequence shown here is derived from an EMBL/GenBank/DDBJ whole genome shotgun (WGS) entry which is preliminary data.</text>
</comment>
<dbReference type="RefSeq" id="WP_025316030.1">
    <property type="nucleotide sequence ID" value="NZ_CAMLEZ010000001.1"/>
</dbReference>
<dbReference type="InterPro" id="IPR010732">
    <property type="entry name" value="T6SS_TssG-like"/>
</dbReference>
<protein>
    <recommendedName>
        <fullName evidence="5">Type VI secretion system baseplate subunit TssG</fullName>
    </recommendedName>
</protein>
<organism evidence="1 4">
    <name type="scientific">Gilliamella apicola</name>
    <dbReference type="NCBI Taxonomy" id="1196095"/>
    <lineage>
        <taxon>Bacteria</taxon>
        <taxon>Pseudomonadati</taxon>
        <taxon>Pseudomonadota</taxon>
        <taxon>Gammaproteobacteria</taxon>
        <taxon>Orbales</taxon>
        <taxon>Orbaceae</taxon>
        <taxon>Gilliamella</taxon>
    </lineage>
</organism>
<dbReference type="KEGG" id="gap:GAPWK_1937"/>
<dbReference type="EMBL" id="NART01000045">
    <property type="protein sequence ID" value="OTQ09333.1"/>
    <property type="molecule type" value="Genomic_DNA"/>
</dbReference>
<dbReference type="Pfam" id="PF06996">
    <property type="entry name" value="T6SS_TssG"/>
    <property type="match status" value="1"/>
</dbReference>
<evidence type="ECO:0008006" key="5">
    <source>
        <dbReference type="Google" id="ProtNLM"/>
    </source>
</evidence>
<evidence type="ECO:0000313" key="1">
    <source>
        <dbReference type="EMBL" id="OTQ00277.1"/>
    </source>
</evidence>
<accession>X2H208</accession>
<dbReference type="eggNOG" id="COG3520">
    <property type="taxonomic scope" value="Bacteria"/>
</dbReference>
<dbReference type="AlphaFoldDB" id="X2H208"/>
<dbReference type="PANTHER" id="PTHR35564:SF3">
    <property type="entry name" value="TYPE VI SECRETION SYSTEM BASEPLATE SUBUNIT TSSG"/>
    <property type="match status" value="1"/>
</dbReference>
<dbReference type="Proteomes" id="UP000194977">
    <property type="component" value="Unassembled WGS sequence"/>
</dbReference>
<dbReference type="PANTHER" id="PTHR35564">
    <property type="match status" value="1"/>
</dbReference>
<reference evidence="3 4" key="1">
    <citation type="submission" date="2017-03" db="EMBL/GenBank/DDBJ databases">
        <title>Comparative genomics of honeybee gut symbionts reveal geographically distinct and subgroup specific antibiotic resistance.</title>
        <authorList>
            <person name="Ludvigsen J."/>
            <person name="Porcellato D."/>
            <person name="Labee-Lund T.M."/>
            <person name="Amdam G.V."/>
            <person name="Rudi K."/>
        </authorList>
    </citation>
    <scope>NUCLEOTIDE SEQUENCE [LARGE SCALE GENOMIC DNA]</scope>
    <source>
        <strain evidence="1 4">A-7-12</strain>
        <strain evidence="2 3">A-9-12</strain>
    </source>
</reference>
<gene>
    <name evidence="2" type="ORF">B6C91_09540</name>
    <name evidence="1" type="ORF">B6D08_05080</name>
</gene>
<evidence type="ECO:0000313" key="2">
    <source>
        <dbReference type="EMBL" id="OTQ09333.1"/>
    </source>
</evidence>